<dbReference type="PANTHER" id="PTHR35561:SF1">
    <property type="entry name" value="RNA 2',3'-CYCLIC PHOSPHODIESTERASE"/>
    <property type="match status" value="1"/>
</dbReference>
<name>A0A645DRT2_9ZZZZ</name>
<dbReference type="EMBL" id="VSSQ01038275">
    <property type="protein sequence ID" value="MPM91172.1"/>
    <property type="molecule type" value="Genomic_DNA"/>
</dbReference>
<dbReference type="NCBIfam" id="TIGR02258">
    <property type="entry name" value="2_5_ligase"/>
    <property type="match status" value="1"/>
</dbReference>
<organism evidence="2">
    <name type="scientific">bioreactor metagenome</name>
    <dbReference type="NCBI Taxonomy" id="1076179"/>
    <lineage>
        <taxon>unclassified sequences</taxon>
        <taxon>metagenomes</taxon>
        <taxon>ecological metagenomes</taxon>
    </lineage>
</organism>
<dbReference type="InterPro" id="IPR009097">
    <property type="entry name" value="Cyclic_Pdiesterase"/>
</dbReference>
<gene>
    <name evidence="2" type="primary">thpR_20</name>
    <name evidence="2" type="ORF">SDC9_138299</name>
</gene>
<dbReference type="GO" id="GO:0008664">
    <property type="term" value="F:RNA 2',3'-cyclic 3'-phosphodiesterase activity"/>
    <property type="evidence" value="ECO:0007669"/>
    <property type="project" value="InterPro"/>
</dbReference>
<protein>
    <submittedName>
        <fullName evidence="2">RNA 2',3'-cyclic phosphodiesterase</fullName>
        <ecNumber evidence="2">3.1.4.-</ecNumber>
    </submittedName>
</protein>
<dbReference type="Gene3D" id="3.90.1140.10">
    <property type="entry name" value="Cyclic phosphodiesterase"/>
    <property type="match status" value="1"/>
</dbReference>
<dbReference type="SUPFAM" id="SSF55144">
    <property type="entry name" value="LigT-like"/>
    <property type="match status" value="1"/>
</dbReference>
<evidence type="ECO:0000256" key="1">
    <source>
        <dbReference type="ARBA" id="ARBA00022801"/>
    </source>
</evidence>
<sequence>MRLFVAVNFNTKTVARLLALRDELRSCCQRGNFSAPENLHLTLAFLGECNAEQAAAVKAAMDTICFKPFSVSVESVGRFKGKGGDVWWAGVRENEPLLDLQRRLTEKLIAAGFALEKRKYTPHITLGRQVITEISPWMMEPFGETVDKIELMKSERIGGKLRYTAVYEKTSQ</sequence>
<dbReference type="InterPro" id="IPR004175">
    <property type="entry name" value="RNA_CPDase"/>
</dbReference>
<comment type="caution">
    <text evidence="2">The sequence shown here is derived from an EMBL/GenBank/DDBJ whole genome shotgun (WGS) entry which is preliminary data.</text>
</comment>
<dbReference type="AlphaFoldDB" id="A0A645DRT2"/>
<evidence type="ECO:0000313" key="2">
    <source>
        <dbReference type="EMBL" id="MPM91172.1"/>
    </source>
</evidence>
<dbReference type="PANTHER" id="PTHR35561">
    <property type="entry name" value="RNA 2',3'-CYCLIC PHOSPHODIESTERASE"/>
    <property type="match status" value="1"/>
</dbReference>
<dbReference type="GO" id="GO:0004113">
    <property type="term" value="F:2',3'-cyclic-nucleotide 3'-phosphodiesterase activity"/>
    <property type="evidence" value="ECO:0007669"/>
    <property type="project" value="InterPro"/>
</dbReference>
<proteinExistence type="inferred from homology"/>
<accession>A0A645DRT2</accession>
<dbReference type="HAMAP" id="MF_01940">
    <property type="entry name" value="RNA_CPDase"/>
    <property type="match status" value="1"/>
</dbReference>
<dbReference type="EC" id="3.1.4.-" evidence="2"/>
<reference evidence="2" key="1">
    <citation type="submission" date="2019-08" db="EMBL/GenBank/DDBJ databases">
        <authorList>
            <person name="Kucharzyk K."/>
            <person name="Murdoch R.W."/>
            <person name="Higgins S."/>
            <person name="Loffler F."/>
        </authorList>
    </citation>
    <scope>NUCLEOTIDE SEQUENCE</scope>
</reference>
<keyword evidence="1 2" id="KW-0378">Hydrolase</keyword>
<dbReference type="Pfam" id="PF13563">
    <property type="entry name" value="2_5_RNA_ligase2"/>
    <property type="match status" value="1"/>
</dbReference>